<dbReference type="InterPro" id="IPR018247">
    <property type="entry name" value="EF_Hand_1_Ca_BS"/>
</dbReference>
<dbReference type="PROSITE" id="PS00018">
    <property type="entry name" value="EF_HAND_1"/>
    <property type="match status" value="2"/>
</dbReference>
<dbReference type="SUPFAM" id="SSF47473">
    <property type="entry name" value="EF-hand"/>
    <property type="match status" value="1"/>
</dbReference>
<feature type="chain" id="PRO_5040928410" evidence="2">
    <location>
        <begin position="24"/>
        <end position="139"/>
    </location>
</feature>
<proteinExistence type="predicted"/>
<dbReference type="RefSeq" id="XP_055868655.1">
    <property type="nucleotide sequence ID" value="XM_056012680.1"/>
</dbReference>
<dbReference type="OrthoDB" id="6087616at2759"/>
<dbReference type="GeneID" id="129923119"/>
<evidence type="ECO:0000259" key="3">
    <source>
        <dbReference type="PROSITE" id="PS50222"/>
    </source>
</evidence>
<dbReference type="InterPro" id="IPR011992">
    <property type="entry name" value="EF-hand-dom_pair"/>
</dbReference>
<accession>A0A9W2Z0X7</accession>
<evidence type="ECO:0000256" key="2">
    <source>
        <dbReference type="SAM" id="SignalP"/>
    </source>
</evidence>
<feature type="signal peptide" evidence="2">
    <location>
        <begin position="1"/>
        <end position="23"/>
    </location>
</feature>
<sequence>MQLNSRWTAAMFILTLAGVRVVSQSGGGNNKNQIFDRYSGSDEVLQPTEFSRFWLHFDDDGDGEVSKSEFDDSWRKEGLPDPQNAPWYFLLLDRVPDGVLNFLDFPHIFRLFDEDGDGSISESEFKENWDVYFERRNHH</sequence>
<dbReference type="OMA" id="DIPWILA"/>
<name>A0A9W2Z0X7_BIOGL</name>
<organism evidence="4 5">
    <name type="scientific">Biomphalaria glabrata</name>
    <name type="common">Bloodfluke planorb</name>
    <name type="synonym">Freshwater snail</name>
    <dbReference type="NCBI Taxonomy" id="6526"/>
    <lineage>
        <taxon>Eukaryota</taxon>
        <taxon>Metazoa</taxon>
        <taxon>Spiralia</taxon>
        <taxon>Lophotrochozoa</taxon>
        <taxon>Mollusca</taxon>
        <taxon>Gastropoda</taxon>
        <taxon>Heterobranchia</taxon>
        <taxon>Euthyneura</taxon>
        <taxon>Panpulmonata</taxon>
        <taxon>Hygrophila</taxon>
        <taxon>Lymnaeoidea</taxon>
        <taxon>Planorbidae</taxon>
        <taxon>Biomphalaria</taxon>
    </lineage>
</organism>
<reference evidence="5" key="1">
    <citation type="submission" date="2025-08" db="UniProtKB">
        <authorList>
            <consortium name="RefSeq"/>
        </authorList>
    </citation>
    <scope>IDENTIFICATION</scope>
</reference>
<keyword evidence="2" id="KW-0732">Signal</keyword>
<evidence type="ECO:0000313" key="5">
    <source>
        <dbReference type="RefSeq" id="XP_055868655.1"/>
    </source>
</evidence>
<evidence type="ECO:0000256" key="1">
    <source>
        <dbReference type="ARBA" id="ARBA00022837"/>
    </source>
</evidence>
<dbReference type="Gene3D" id="1.10.238.10">
    <property type="entry name" value="EF-hand"/>
    <property type="match status" value="1"/>
</dbReference>
<dbReference type="GO" id="GO:0005509">
    <property type="term" value="F:calcium ion binding"/>
    <property type="evidence" value="ECO:0007669"/>
    <property type="project" value="InterPro"/>
</dbReference>
<feature type="domain" description="EF-hand" evidence="3">
    <location>
        <begin position="45"/>
        <end position="80"/>
    </location>
</feature>
<dbReference type="AlphaFoldDB" id="A0A9W2Z0X7"/>
<keyword evidence="4" id="KW-1185">Reference proteome</keyword>
<dbReference type="PROSITE" id="PS50222">
    <property type="entry name" value="EF_HAND_2"/>
    <property type="match status" value="2"/>
</dbReference>
<dbReference type="Pfam" id="PF13833">
    <property type="entry name" value="EF-hand_8"/>
    <property type="match status" value="1"/>
</dbReference>
<protein>
    <submittedName>
        <fullName evidence="5">Uncharacterized protein LOC129923119</fullName>
    </submittedName>
</protein>
<dbReference type="Proteomes" id="UP001165740">
    <property type="component" value="Chromosome 1"/>
</dbReference>
<feature type="domain" description="EF-hand" evidence="3">
    <location>
        <begin position="100"/>
        <end position="135"/>
    </location>
</feature>
<dbReference type="SMART" id="SM00054">
    <property type="entry name" value="EFh"/>
    <property type="match status" value="2"/>
</dbReference>
<keyword evidence="1" id="KW-0106">Calcium</keyword>
<dbReference type="InterPro" id="IPR002048">
    <property type="entry name" value="EF_hand_dom"/>
</dbReference>
<gene>
    <name evidence="5" type="primary">LOC129923119</name>
</gene>
<evidence type="ECO:0000313" key="4">
    <source>
        <dbReference type="Proteomes" id="UP001165740"/>
    </source>
</evidence>
<dbReference type="Pfam" id="PF13202">
    <property type="entry name" value="EF-hand_5"/>
    <property type="match status" value="1"/>
</dbReference>